<dbReference type="OrthoDB" id="1363925at2"/>
<dbReference type="eggNOG" id="ENOG50315NM">
    <property type="taxonomic scope" value="Bacteria"/>
</dbReference>
<organism evidence="1 2">
    <name type="scientific">Flavobacterium reichenbachii</name>
    <dbReference type="NCBI Taxonomy" id="362418"/>
    <lineage>
        <taxon>Bacteria</taxon>
        <taxon>Pseudomonadati</taxon>
        <taxon>Bacteroidota</taxon>
        <taxon>Flavobacteriia</taxon>
        <taxon>Flavobacteriales</taxon>
        <taxon>Flavobacteriaceae</taxon>
        <taxon>Flavobacterium</taxon>
    </lineage>
</organism>
<name>A0A085ZFN3_9FLAO</name>
<keyword evidence="2" id="KW-1185">Reference proteome</keyword>
<accession>A0A085ZFN3</accession>
<gene>
    <name evidence="1" type="ORF">IW19_20295</name>
</gene>
<dbReference type="RefSeq" id="WP_035688642.1">
    <property type="nucleotide sequence ID" value="NZ_JPRL01000002.1"/>
</dbReference>
<reference evidence="1 2" key="1">
    <citation type="submission" date="2014-07" db="EMBL/GenBank/DDBJ databases">
        <title>Genome of Flavobacterium reichenbachii LMG 25512.</title>
        <authorList>
            <person name="Stropko S.J."/>
            <person name="Pipes S.E."/>
            <person name="Newman J.D."/>
        </authorList>
    </citation>
    <scope>NUCLEOTIDE SEQUENCE [LARGE SCALE GENOMIC DNA]</scope>
    <source>
        <strain evidence="1 2">LMG 25512</strain>
    </source>
</reference>
<evidence type="ECO:0000313" key="1">
    <source>
        <dbReference type="EMBL" id="KFF03247.1"/>
    </source>
</evidence>
<proteinExistence type="predicted"/>
<dbReference type="EMBL" id="JPRL01000002">
    <property type="protein sequence ID" value="KFF03247.1"/>
    <property type="molecule type" value="Genomic_DNA"/>
</dbReference>
<dbReference type="AlphaFoldDB" id="A0A085ZFN3"/>
<evidence type="ECO:0000313" key="2">
    <source>
        <dbReference type="Proteomes" id="UP000028715"/>
    </source>
</evidence>
<dbReference type="Proteomes" id="UP000028715">
    <property type="component" value="Unassembled WGS sequence"/>
</dbReference>
<comment type="caution">
    <text evidence="1">The sequence shown here is derived from an EMBL/GenBank/DDBJ whole genome shotgun (WGS) entry which is preliminary data.</text>
</comment>
<protein>
    <submittedName>
        <fullName evidence="1">Uncharacterized protein</fullName>
    </submittedName>
</protein>
<sequence>MKKFEIKSTDRDKWLVIHNEVPKFTCRFEDKKFYFHRTITGLSNPQGDPKEVQLLQRMEKWLNEHHKDKINE</sequence>